<proteinExistence type="inferred from homology"/>
<comment type="caution">
    <text evidence="9">The sequence shown here is derived from an EMBL/GenBank/DDBJ whole genome shotgun (WGS) entry which is preliminary data.</text>
</comment>
<dbReference type="PATRIC" id="fig|1439726.3.peg.3246"/>
<dbReference type="PANTHER" id="PTHR30518">
    <property type="entry name" value="ENDOLYTIC MUREIN TRANSGLYCOSYLASE"/>
    <property type="match status" value="1"/>
</dbReference>
<dbReference type="Proteomes" id="UP000094622">
    <property type="component" value="Unassembled WGS sequence"/>
</dbReference>
<feature type="compositionally biased region" description="Low complexity" evidence="8">
    <location>
        <begin position="391"/>
        <end position="409"/>
    </location>
</feature>
<evidence type="ECO:0000256" key="5">
    <source>
        <dbReference type="ARBA" id="ARBA00023239"/>
    </source>
</evidence>
<keyword evidence="7" id="KW-0997">Cell inner membrane</keyword>
<feature type="compositionally biased region" description="Pro residues" evidence="8">
    <location>
        <begin position="418"/>
        <end position="431"/>
    </location>
</feature>
<comment type="subcellular location">
    <subcellularLocation>
        <location evidence="7">Cell inner membrane</location>
        <topology evidence="7">Single-pass membrane protein</topology>
    </subcellularLocation>
</comment>
<evidence type="ECO:0000256" key="2">
    <source>
        <dbReference type="ARBA" id="ARBA00022692"/>
    </source>
</evidence>
<comment type="function">
    <text evidence="7">Functions as a peptidoglycan terminase that cleaves nascent peptidoglycan strands endolytically to terminate their elongation.</text>
</comment>
<name>A0A1E3GZV1_9HYPH</name>
<feature type="transmembrane region" description="Helical" evidence="7">
    <location>
        <begin position="49"/>
        <end position="73"/>
    </location>
</feature>
<keyword evidence="10" id="KW-1185">Reference proteome</keyword>
<dbReference type="EMBL" id="MCRJ01000083">
    <property type="protein sequence ID" value="ODN69593.1"/>
    <property type="molecule type" value="Genomic_DNA"/>
</dbReference>
<keyword evidence="2 7" id="KW-0812">Transmembrane</keyword>
<evidence type="ECO:0000313" key="10">
    <source>
        <dbReference type="Proteomes" id="UP000094622"/>
    </source>
</evidence>
<dbReference type="HAMAP" id="MF_02065">
    <property type="entry name" value="MltG"/>
    <property type="match status" value="1"/>
</dbReference>
<evidence type="ECO:0000256" key="3">
    <source>
        <dbReference type="ARBA" id="ARBA00022989"/>
    </source>
</evidence>
<evidence type="ECO:0000256" key="7">
    <source>
        <dbReference type="HAMAP-Rule" id="MF_02065"/>
    </source>
</evidence>
<dbReference type="GO" id="GO:0071555">
    <property type="term" value="P:cell wall organization"/>
    <property type="evidence" value="ECO:0007669"/>
    <property type="project" value="UniProtKB-KW"/>
</dbReference>
<feature type="region of interest" description="Disordered" evidence="8">
    <location>
        <begin position="1"/>
        <end position="43"/>
    </location>
</feature>
<reference evidence="9 10" key="1">
    <citation type="submission" date="2016-07" db="EMBL/GenBank/DDBJ databases">
        <title>Draft Genome Sequence of Methylobrevis pamukkalensis PK2.</title>
        <authorList>
            <person name="Vasilenko O.V."/>
            <person name="Doronina N.V."/>
            <person name="Shmareva M.N."/>
            <person name="Tarlachkov S.V."/>
            <person name="Mustakhimov I."/>
            <person name="Trotsenko Y.A."/>
        </authorList>
    </citation>
    <scope>NUCLEOTIDE SEQUENCE [LARGE SCALE GENOMIC DNA]</scope>
    <source>
        <strain evidence="9 10">PK2</strain>
    </source>
</reference>
<dbReference type="InterPro" id="IPR003770">
    <property type="entry name" value="MLTG-like"/>
</dbReference>
<feature type="region of interest" description="Disordered" evidence="8">
    <location>
        <begin position="374"/>
        <end position="431"/>
    </location>
</feature>
<organism evidence="9 10">
    <name type="scientific">Methylobrevis pamukkalensis</name>
    <dbReference type="NCBI Taxonomy" id="1439726"/>
    <lineage>
        <taxon>Bacteria</taxon>
        <taxon>Pseudomonadati</taxon>
        <taxon>Pseudomonadota</taxon>
        <taxon>Alphaproteobacteria</taxon>
        <taxon>Hyphomicrobiales</taxon>
        <taxon>Pleomorphomonadaceae</taxon>
        <taxon>Methylobrevis</taxon>
    </lineage>
</organism>
<dbReference type="NCBIfam" id="TIGR00247">
    <property type="entry name" value="endolytic transglycosylase MltG"/>
    <property type="match status" value="1"/>
</dbReference>
<evidence type="ECO:0000256" key="1">
    <source>
        <dbReference type="ARBA" id="ARBA00022475"/>
    </source>
</evidence>
<keyword evidence="5 7" id="KW-0456">Lyase</keyword>
<evidence type="ECO:0000256" key="4">
    <source>
        <dbReference type="ARBA" id="ARBA00023136"/>
    </source>
</evidence>
<dbReference type="Gene3D" id="3.30.160.60">
    <property type="entry name" value="Classic Zinc Finger"/>
    <property type="match status" value="1"/>
</dbReference>
<keyword evidence="6 7" id="KW-0961">Cell wall biogenesis/degradation</keyword>
<dbReference type="Pfam" id="PF02618">
    <property type="entry name" value="YceG"/>
    <property type="match status" value="1"/>
</dbReference>
<dbReference type="Gene3D" id="3.30.1490.480">
    <property type="entry name" value="Endolytic murein transglycosylase"/>
    <property type="match status" value="1"/>
</dbReference>
<keyword evidence="1 7" id="KW-1003">Cell membrane</keyword>
<evidence type="ECO:0000256" key="8">
    <source>
        <dbReference type="SAM" id="MobiDB-lite"/>
    </source>
</evidence>
<dbReference type="RefSeq" id="WP_069307523.1">
    <property type="nucleotide sequence ID" value="NZ_MCRJ01000083.1"/>
</dbReference>
<keyword evidence="3 7" id="KW-1133">Transmembrane helix</keyword>
<dbReference type="CDD" id="cd08010">
    <property type="entry name" value="MltG_like"/>
    <property type="match status" value="1"/>
</dbReference>
<dbReference type="PANTHER" id="PTHR30518:SF2">
    <property type="entry name" value="ENDOLYTIC MUREIN TRANSGLYCOSYLASE"/>
    <property type="match status" value="1"/>
</dbReference>
<comment type="similarity">
    <text evidence="7">Belongs to the transglycosylase MltG family.</text>
</comment>
<dbReference type="GO" id="GO:0009252">
    <property type="term" value="P:peptidoglycan biosynthetic process"/>
    <property type="evidence" value="ECO:0007669"/>
    <property type="project" value="UniProtKB-UniRule"/>
</dbReference>
<dbReference type="AlphaFoldDB" id="A0A1E3GZV1"/>
<dbReference type="EC" id="4.2.2.29" evidence="7"/>
<keyword evidence="4 7" id="KW-0472">Membrane</keyword>
<accession>A0A1E3GZV1</accession>
<protein>
    <recommendedName>
        <fullName evidence="7">Endolytic murein transglycosylase</fullName>
        <ecNumber evidence="7">4.2.2.29</ecNumber>
    </recommendedName>
    <alternativeName>
        <fullName evidence="7">Peptidoglycan lytic transglycosylase</fullName>
    </alternativeName>
    <alternativeName>
        <fullName evidence="7">Peptidoglycan polymerization terminase</fullName>
    </alternativeName>
</protein>
<evidence type="ECO:0000256" key="6">
    <source>
        <dbReference type="ARBA" id="ARBA00023316"/>
    </source>
</evidence>
<dbReference type="GO" id="GO:0005886">
    <property type="term" value="C:plasma membrane"/>
    <property type="evidence" value="ECO:0007669"/>
    <property type="project" value="UniProtKB-SubCell"/>
</dbReference>
<sequence>MDENTEKPAKNGGPEDESANRINPKSPREALAPEPAPQPPRSRHVRNPVVVVLNGLMMLVVLLVLGAGAVLYWGKLAFTEPGPLAAEKTVIIRANSGVDEIATTLATEGVIEQPQVFVWGVRAYRTAGRLKAGEYAVPAGASMYEVMNLLVSGKAILHSFTVPEGLTSQQIVDRLNAEPLLSGTVTDIPAEGTLLPETYMFTRGAQRATLLDRMRREHDRVLKDVWARRRPDIPVTTPEELVTLASIVEKETGKADERPRVAAVFVNRLRKGMRLQSDPTIIYGLVGGQGTLGRPIRRSEITQATPYNTYQIPGLPPGPIANPGRAALEAVAGPSNTNEFYFVADGTGGHAFSATLAEHNRHVARLRRMERTAAAQVDAAEPELVSETTDGEPPAAAGTAPTDGASDGTIDLLDGMPPRDPSLPVLPPEKP</sequence>
<comment type="catalytic activity">
    <reaction evidence="7">
        <text>a peptidoglycan chain = a peptidoglycan chain with N-acetyl-1,6-anhydromuramyl-[peptide] at the reducing end + a peptidoglycan chain with N-acetylglucosamine at the non-reducing end.</text>
        <dbReference type="EC" id="4.2.2.29"/>
    </reaction>
</comment>
<evidence type="ECO:0000313" key="9">
    <source>
        <dbReference type="EMBL" id="ODN69593.1"/>
    </source>
</evidence>
<dbReference type="GO" id="GO:0008932">
    <property type="term" value="F:lytic endotransglycosylase activity"/>
    <property type="evidence" value="ECO:0007669"/>
    <property type="project" value="UniProtKB-UniRule"/>
</dbReference>
<feature type="site" description="Important for catalytic activity" evidence="7">
    <location>
        <position position="251"/>
    </location>
</feature>
<gene>
    <name evidence="7" type="primary">mltG</name>
    <name evidence="9" type="ORF">A6302_03089</name>
</gene>